<gene>
    <name evidence="2" type="ORF">EYF80_042490</name>
</gene>
<reference evidence="2 3" key="1">
    <citation type="submission" date="2019-03" db="EMBL/GenBank/DDBJ databases">
        <title>First draft genome of Liparis tanakae, snailfish: a comprehensive survey of snailfish specific genes.</title>
        <authorList>
            <person name="Kim W."/>
            <person name="Song I."/>
            <person name="Jeong J.-H."/>
            <person name="Kim D."/>
            <person name="Kim S."/>
            <person name="Ryu S."/>
            <person name="Song J.Y."/>
            <person name="Lee S.K."/>
        </authorList>
    </citation>
    <scope>NUCLEOTIDE SEQUENCE [LARGE SCALE GENOMIC DNA]</scope>
    <source>
        <tissue evidence="2">Muscle</tissue>
    </source>
</reference>
<protein>
    <submittedName>
        <fullName evidence="2">Uncharacterized protein</fullName>
    </submittedName>
</protein>
<comment type="caution">
    <text evidence="2">The sequence shown here is derived from an EMBL/GenBank/DDBJ whole genome shotgun (WGS) entry which is preliminary data.</text>
</comment>
<evidence type="ECO:0000256" key="1">
    <source>
        <dbReference type="SAM" id="MobiDB-lite"/>
    </source>
</evidence>
<keyword evidence="3" id="KW-1185">Reference proteome</keyword>
<sequence>MSESDGSGVNRGTQAGQKPTARVSQPNREERIPEITEITEITEIPEIPERRDCQRKDVSGSEIVHVLLMIPSPGSVT</sequence>
<feature type="region of interest" description="Disordered" evidence="1">
    <location>
        <begin position="1"/>
        <end position="32"/>
    </location>
</feature>
<feature type="compositionally biased region" description="Polar residues" evidence="1">
    <location>
        <begin position="1"/>
        <end position="26"/>
    </location>
</feature>
<name>A0A4Z2G2E4_9TELE</name>
<evidence type="ECO:0000313" key="3">
    <source>
        <dbReference type="Proteomes" id="UP000314294"/>
    </source>
</evidence>
<dbReference type="AlphaFoldDB" id="A0A4Z2G2E4"/>
<proteinExistence type="predicted"/>
<accession>A0A4Z2G2E4</accession>
<organism evidence="2 3">
    <name type="scientific">Liparis tanakae</name>
    <name type="common">Tanaka's snailfish</name>
    <dbReference type="NCBI Taxonomy" id="230148"/>
    <lineage>
        <taxon>Eukaryota</taxon>
        <taxon>Metazoa</taxon>
        <taxon>Chordata</taxon>
        <taxon>Craniata</taxon>
        <taxon>Vertebrata</taxon>
        <taxon>Euteleostomi</taxon>
        <taxon>Actinopterygii</taxon>
        <taxon>Neopterygii</taxon>
        <taxon>Teleostei</taxon>
        <taxon>Neoteleostei</taxon>
        <taxon>Acanthomorphata</taxon>
        <taxon>Eupercaria</taxon>
        <taxon>Perciformes</taxon>
        <taxon>Cottioidei</taxon>
        <taxon>Cottales</taxon>
        <taxon>Liparidae</taxon>
        <taxon>Liparis</taxon>
    </lineage>
</organism>
<dbReference type="Proteomes" id="UP000314294">
    <property type="component" value="Unassembled WGS sequence"/>
</dbReference>
<dbReference type="EMBL" id="SRLO01000748">
    <property type="protein sequence ID" value="TNN47310.1"/>
    <property type="molecule type" value="Genomic_DNA"/>
</dbReference>
<evidence type="ECO:0000313" key="2">
    <source>
        <dbReference type="EMBL" id="TNN47310.1"/>
    </source>
</evidence>